<keyword evidence="4" id="KW-0175">Coiled coil</keyword>
<evidence type="ECO:0000256" key="4">
    <source>
        <dbReference type="SAM" id="Coils"/>
    </source>
</evidence>
<dbReference type="Proteomes" id="UP001324993">
    <property type="component" value="Chromosome"/>
</dbReference>
<keyword evidence="7" id="KW-0255">Endonuclease</keyword>
<accession>A0ABZ0RPS1</accession>
<evidence type="ECO:0000256" key="5">
    <source>
        <dbReference type="SAM" id="MobiDB-lite"/>
    </source>
</evidence>
<feature type="coiled-coil region" evidence="4">
    <location>
        <begin position="146"/>
        <end position="180"/>
    </location>
</feature>
<feature type="domain" description="Type I restriction modification DNA specificity" evidence="6">
    <location>
        <begin position="54"/>
        <end position="167"/>
    </location>
</feature>
<reference evidence="7 8" key="1">
    <citation type="submission" date="2023-11" db="EMBL/GenBank/DDBJ databases">
        <title>Coraliomargarita sp. nov., isolated from marine algae.</title>
        <authorList>
            <person name="Lee J.K."/>
            <person name="Baek J.H."/>
            <person name="Kim J.M."/>
            <person name="Choi D.G."/>
            <person name="Jeon C.O."/>
        </authorList>
    </citation>
    <scope>NUCLEOTIDE SEQUENCE [LARGE SCALE GENOMIC DNA]</scope>
    <source>
        <strain evidence="7 8">J2-16</strain>
    </source>
</reference>
<evidence type="ECO:0000256" key="2">
    <source>
        <dbReference type="ARBA" id="ARBA00022747"/>
    </source>
</evidence>
<dbReference type="InterPro" id="IPR044946">
    <property type="entry name" value="Restrct_endonuc_typeI_TRD_sf"/>
</dbReference>
<dbReference type="EC" id="3.1.21.-" evidence="7"/>
<protein>
    <submittedName>
        <fullName evidence="7">Restriction endonuclease subunit S</fullName>
        <ecNumber evidence="7">3.1.21.-</ecNumber>
    </submittedName>
</protein>
<evidence type="ECO:0000256" key="1">
    <source>
        <dbReference type="ARBA" id="ARBA00010923"/>
    </source>
</evidence>
<feature type="compositionally biased region" description="Pro residues" evidence="5">
    <location>
        <begin position="390"/>
        <end position="399"/>
    </location>
</feature>
<proteinExistence type="inferred from homology"/>
<dbReference type="InterPro" id="IPR051212">
    <property type="entry name" value="Type-I_RE_S_subunit"/>
</dbReference>
<dbReference type="PANTHER" id="PTHR43140">
    <property type="entry name" value="TYPE-1 RESTRICTION ENZYME ECOKI SPECIFICITY PROTEIN"/>
    <property type="match status" value="1"/>
</dbReference>
<keyword evidence="2" id="KW-0680">Restriction system</keyword>
<dbReference type="Pfam" id="PF01420">
    <property type="entry name" value="Methylase_S"/>
    <property type="match status" value="1"/>
</dbReference>
<keyword evidence="8" id="KW-1185">Reference proteome</keyword>
<dbReference type="RefSeq" id="WP_319833824.1">
    <property type="nucleotide sequence ID" value="NZ_CP138858.1"/>
</dbReference>
<feature type="region of interest" description="Disordered" evidence="5">
    <location>
        <begin position="387"/>
        <end position="407"/>
    </location>
</feature>
<keyword evidence="7" id="KW-0378">Hydrolase</keyword>
<evidence type="ECO:0000259" key="6">
    <source>
        <dbReference type="Pfam" id="PF01420"/>
    </source>
</evidence>
<dbReference type="SUPFAM" id="SSF116734">
    <property type="entry name" value="DNA methylase specificity domain"/>
    <property type="match status" value="2"/>
</dbReference>
<dbReference type="GO" id="GO:0004519">
    <property type="term" value="F:endonuclease activity"/>
    <property type="evidence" value="ECO:0007669"/>
    <property type="project" value="UniProtKB-KW"/>
</dbReference>
<sequence length="407" mass="45712">MKTVKLSTVLKHRSEKIKIDDATNYKLVRIRLHRKGVMLRHKKRGAEIRTKTQQLCKAGDFIVAEMDAKVGGYGFIPTSLEGAIVSSHYYLYEVNKQKLLPSFLNVICQAGILQEQIVAKGSTNYASVRAHTVLDWTIPLPSLEDQKRIARQFDEAEDANKDLEKEIAHQQSLLGKLKQAILQEAIQGKLTADWRAANQDVEPASELLQRIQAEKARLIADKKIRKEKPLPKITPKEIPFEIPEGWEWCRLGDLTKFVTSGSRGWKAYYANQGSLFIRAQNIKTDLLDLSQTAFVKLPDKMEGQRTRVQPDDILVTITGGNCGKTARVDQQLDEAYVSQHIALTRLMETELSVWIHRCLTTDSGPRGVLLSYSKGDKPGLNLPNVRTVPIPLPPSPSKPPSSNGLRH</sequence>
<evidence type="ECO:0000313" key="8">
    <source>
        <dbReference type="Proteomes" id="UP001324993"/>
    </source>
</evidence>
<organism evidence="7 8">
    <name type="scientific">Coraliomargarita algicola</name>
    <dbReference type="NCBI Taxonomy" id="3092156"/>
    <lineage>
        <taxon>Bacteria</taxon>
        <taxon>Pseudomonadati</taxon>
        <taxon>Verrucomicrobiota</taxon>
        <taxon>Opitutia</taxon>
        <taxon>Puniceicoccales</taxon>
        <taxon>Coraliomargaritaceae</taxon>
        <taxon>Coraliomargarita</taxon>
    </lineage>
</organism>
<name>A0ABZ0RPS1_9BACT</name>
<dbReference type="Gene3D" id="3.90.220.20">
    <property type="entry name" value="DNA methylase specificity domains"/>
    <property type="match status" value="2"/>
</dbReference>
<dbReference type="GO" id="GO:0016787">
    <property type="term" value="F:hydrolase activity"/>
    <property type="evidence" value="ECO:0007669"/>
    <property type="project" value="UniProtKB-KW"/>
</dbReference>
<gene>
    <name evidence="7" type="ORF">SH580_04515</name>
</gene>
<comment type="similarity">
    <text evidence="1">Belongs to the type-I restriction system S methylase family.</text>
</comment>
<dbReference type="PANTHER" id="PTHR43140:SF1">
    <property type="entry name" value="TYPE I RESTRICTION ENZYME ECOKI SPECIFICITY SUBUNIT"/>
    <property type="match status" value="1"/>
</dbReference>
<keyword evidence="7" id="KW-0540">Nuclease</keyword>
<keyword evidence="3" id="KW-0238">DNA-binding</keyword>
<evidence type="ECO:0000313" key="7">
    <source>
        <dbReference type="EMBL" id="WPJ96970.1"/>
    </source>
</evidence>
<dbReference type="InterPro" id="IPR000055">
    <property type="entry name" value="Restrct_endonuc_typeI_TRD"/>
</dbReference>
<evidence type="ECO:0000256" key="3">
    <source>
        <dbReference type="ARBA" id="ARBA00023125"/>
    </source>
</evidence>
<dbReference type="EMBL" id="CP138858">
    <property type="protein sequence ID" value="WPJ96970.1"/>
    <property type="molecule type" value="Genomic_DNA"/>
</dbReference>